<sequence>MYRARIVAIVLTLSGCATTPEEKAAEAATDRFEACMDRTLASVGPFTYGSQEARLKAAEICRDVMKQQ</sequence>
<dbReference type="PROSITE" id="PS51257">
    <property type="entry name" value="PROKAR_LIPOPROTEIN"/>
    <property type="match status" value="1"/>
</dbReference>
<evidence type="ECO:0008006" key="3">
    <source>
        <dbReference type="Google" id="ProtNLM"/>
    </source>
</evidence>
<comment type="caution">
    <text evidence="1">The sequence shown here is derived from an EMBL/GenBank/DDBJ whole genome shotgun (WGS) entry which is preliminary data.</text>
</comment>
<proteinExistence type="predicted"/>
<dbReference type="EMBL" id="JBHSDU010000001">
    <property type="protein sequence ID" value="MFC4307568.1"/>
    <property type="molecule type" value="Genomic_DNA"/>
</dbReference>
<dbReference type="Proteomes" id="UP001595904">
    <property type="component" value="Unassembled WGS sequence"/>
</dbReference>
<reference evidence="2" key="1">
    <citation type="journal article" date="2019" name="Int. J. Syst. Evol. Microbiol.">
        <title>The Global Catalogue of Microorganisms (GCM) 10K type strain sequencing project: providing services to taxonomists for standard genome sequencing and annotation.</title>
        <authorList>
            <consortium name="The Broad Institute Genomics Platform"/>
            <consortium name="The Broad Institute Genome Sequencing Center for Infectious Disease"/>
            <person name="Wu L."/>
            <person name="Ma J."/>
        </authorList>
    </citation>
    <scope>NUCLEOTIDE SEQUENCE [LARGE SCALE GENOMIC DNA]</scope>
    <source>
        <strain evidence="2">CGMCC 1.10759</strain>
    </source>
</reference>
<evidence type="ECO:0000313" key="2">
    <source>
        <dbReference type="Proteomes" id="UP001595904"/>
    </source>
</evidence>
<protein>
    <recommendedName>
        <fullName evidence="3">Lipoprotein</fullName>
    </recommendedName>
</protein>
<organism evidence="1 2">
    <name type="scientific">Steroidobacter flavus</name>
    <dbReference type="NCBI Taxonomy" id="1842136"/>
    <lineage>
        <taxon>Bacteria</taxon>
        <taxon>Pseudomonadati</taxon>
        <taxon>Pseudomonadota</taxon>
        <taxon>Gammaproteobacteria</taxon>
        <taxon>Steroidobacterales</taxon>
        <taxon>Steroidobacteraceae</taxon>
        <taxon>Steroidobacter</taxon>
    </lineage>
</organism>
<dbReference type="RefSeq" id="WP_380593943.1">
    <property type="nucleotide sequence ID" value="NZ_JBHSDU010000001.1"/>
</dbReference>
<gene>
    <name evidence="1" type="ORF">ACFPN2_00600</name>
</gene>
<name>A0ABV8SLS6_9GAMM</name>
<keyword evidence="2" id="KW-1185">Reference proteome</keyword>
<evidence type="ECO:0000313" key="1">
    <source>
        <dbReference type="EMBL" id="MFC4307568.1"/>
    </source>
</evidence>
<accession>A0ABV8SLS6</accession>